<comment type="subcellular location">
    <subcellularLocation>
        <location evidence="1">Cell membrane</location>
        <topology evidence="1">Multi-pass membrane protein</topology>
    </subcellularLocation>
</comment>
<accession>A0A133S1Q6</accession>
<dbReference type="NCBIfam" id="TIGR03426">
    <property type="entry name" value="shape_MreD"/>
    <property type="match status" value="1"/>
</dbReference>
<evidence type="ECO:0000256" key="3">
    <source>
        <dbReference type="ARBA" id="ARBA00022475"/>
    </source>
</evidence>
<keyword evidence="3" id="KW-1003">Cell membrane</keyword>
<dbReference type="RefSeq" id="WP_005382589.1">
    <property type="nucleotide sequence ID" value="NZ_CBCSFX010000001.1"/>
</dbReference>
<gene>
    <name evidence="8" type="ORF">HMPREF3233_01754</name>
</gene>
<dbReference type="PATRIC" id="fig|39777.7.peg.1718"/>
<dbReference type="EMBL" id="LRQT01000096">
    <property type="protein sequence ID" value="KXA62280.1"/>
    <property type="molecule type" value="Genomic_DNA"/>
</dbReference>
<sequence>MRYIALILVCCALYFIQAQLLPAIFHTNWLPNCILTAVVLVTIFKGRKMGLIAAVVGGSIHDILISNFFGLHLFPYIVVVYLLSLVKSSVYEERWYWSCGIIGVCTILDGIMRCIMIGASGGDIQFISYMGHMVMPTVFWNAILGGIGHKLMGLMEEKEDYIW</sequence>
<dbReference type="GO" id="GO:0005886">
    <property type="term" value="C:plasma membrane"/>
    <property type="evidence" value="ECO:0007669"/>
    <property type="project" value="UniProtKB-SubCell"/>
</dbReference>
<reference evidence="8 9" key="1">
    <citation type="submission" date="2016-01" db="EMBL/GenBank/DDBJ databases">
        <authorList>
            <person name="Oliw E.H."/>
        </authorList>
    </citation>
    <scope>NUCLEOTIDE SEQUENCE [LARGE SCALE GENOMIC DNA]</scope>
    <source>
        <strain evidence="8 9">CMW7756B</strain>
    </source>
</reference>
<dbReference type="STRING" id="39777.B7L28_06170"/>
<keyword evidence="7" id="KW-0472">Membrane</keyword>
<evidence type="ECO:0000256" key="5">
    <source>
        <dbReference type="ARBA" id="ARBA00022960"/>
    </source>
</evidence>
<proteinExistence type="inferred from homology"/>
<name>A0A133S1Q6_9FIRM</name>
<evidence type="ECO:0000256" key="7">
    <source>
        <dbReference type="ARBA" id="ARBA00023136"/>
    </source>
</evidence>
<evidence type="ECO:0000313" key="8">
    <source>
        <dbReference type="EMBL" id="KXA62280.1"/>
    </source>
</evidence>
<dbReference type="GO" id="GO:0008360">
    <property type="term" value="P:regulation of cell shape"/>
    <property type="evidence" value="ECO:0007669"/>
    <property type="project" value="UniProtKB-KW"/>
</dbReference>
<evidence type="ECO:0000256" key="2">
    <source>
        <dbReference type="ARBA" id="ARBA00007776"/>
    </source>
</evidence>
<evidence type="ECO:0000313" key="9">
    <source>
        <dbReference type="Proteomes" id="UP000070226"/>
    </source>
</evidence>
<keyword evidence="4" id="KW-0812">Transmembrane</keyword>
<keyword evidence="5" id="KW-0133">Cell shape</keyword>
<dbReference type="InterPro" id="IPR007227">
    <property type="entry name" value="Cell_shape_determining_MreD"/>
</dbReference>
<evidence type="ECO:0000256" key="1">
    <source>
        <dbReference type="ARBA" id="ARBA00004651"/>
    </source>
</evidence>
<evidence type="ECO:0000256" key="4">
    <source>
        <dbReference type="ARBA" id="ARBA00022692"/>
    </source>
</evidence>
<dbReference type="Pfam" id="PF04093">
    <property type="entry name" value="MreD"/>
    <property type="match status" value="1"/>
</dbReference>
<comment type="caution">
    <text evidence="8">The sequence shown here is derived from an EMBL/GenBank/DDBJ whole genome shotgun (WGS) entry which is preliminary data.</text>
</comment>
<evidence type="ECO:0000256" key="6">
    <source>
        <dbReference type="ARBA" id="ARBA00022989"/>
    </source>
</evidence>
<organism evidence="8">
    <name type="scientific">Veillonella atypica</name>
    <dbReference type="NCBI Taxonomy" id="39777"/>
    <lineage>
        <taxon>Bacteria</taxon>
        <taxon>Bacillati</taxon>
        <taxon>Bacillota</taxon>
        <taxon>Negativicutes</taxon>
        <taxon>Veillonellales</taxon>
        <taxon>Veillonellaceae</taxon>
        <taxon>Veillonella</taxon>
    </lineage>
</organism>
<protein>
    <submittedName>
        <fullName evidence="8">Putative rod shape-determining protein MreD</fullName>
    </submittedName>
</protein>
<keyword evidence="6" id="KW-1133">Transmembrane helix</keyword>
<dbReference type="Proteomes" id="UP000070226">
    <property type="component" value="Unassembled WGS sequence"/>
</dbReference>
<dbReference type="AlphaFoldDB" id="A0A133S1Q6"/>
<comment type="similarity">
    <text evidence="2">Belongs to the MreD family.</text>
</comment>